<dbReference type="AlphaFoldDB" id="A0A177KKL0"/>
<dbReference type="InterPro" id="IPR006528">
    <property type="entry name" value="Phage_head_morphogenesis_dom"/>
</dbReference>
<evidence type="ECO:0000256" key="1">
    <source>
        <dbReference type="SAM" id="MobiDB-lite"/>
    </source>
</evidence>
<evidence type="ECO:0000259" key="2">
    <source>
        <dbReference type="Pfam" id="PF04233"/>
    </source>
</evidence>
<dbReference type="Pfam" id="PF04233">
    <property type="entry name" value="Phage_Mu_F"/>
    <property type="match status" value="1"/>
</dbReference>
<dbReference type="Proteomes" id="UP000077271">
    <property type="component" value="Unassembled WGS sequence"/>
</dbReference>
<dbReference type="RefSeq" id="WP_063975390.1">
    <property type="nucleotide sequence ID" value="NZ_LQWZ01000035.1"/>
</dbReference>
<comment type="caution">
    <text evidence="3">The sequence shown here is derived from an EMBL/GenBank/DDBJ whole genome shotgun (WGS) entry which is preliminary data.</text>
</comment>
<accession>A0A177KKL0</accession>
<proteinExistence type="predicted"/>
<reference evidence="3 4" key="1">
    <citation type="submission" date="2016-01" db="EMBL/GenBank/DDBJ databases">
        <title>Investigation of taxonomic status of Bacillus aminovorans.</title>
        <authorList>
            <person name="Verma A."/>
            <person name="Pal Y."/>
            <person name="Krishnamurthi S."/>
        </authorList>
    </citation>
    <scope>NUCLEOTIDE SEQUENCE [LARGE SCALE GENOMIC DNA]</scope>
    <source>
        <strain evidence="3 4">DSM 4337</strain>
    </source>
</reference>
<dbReference type="EMBL" id="LQWZ01000035">
    <property type="protein sequence ID" value="OAH53889.1"/>
    <property type="molecule type" value="Genomic_DNA"/>
</dbReference>
<feature type="domain" description="Phage head morphogenesis" evidence="2">
    <location>
        <begin position="148"/>
        <end position="267"/>
    </location>
</feature>
<gene>
    <name evidence="3" type="ORF">AWH48_11515</name>
</gene>
<feature type="region of interest" description="Disordered" evidence="1">
    <location>
        <begin position="278"/>
        <end position="297"/>
    </location>
</feature>
<sequence>MQERYRKLTEKLVKFTSRAEKELVAEYMTALQDIHRLLESQYLQYEEDGKLTFEVMTKHNRLKKFEQGMVDYIVVLNKKIGSTLIKHLKDLYTEGYYTGAWILETETLTKLAFSSVPIEVLENAIQHNFTGLTLNERLQAQRNDVILKLRQVVTSGLHEGQTYRTMARSIQDQMEMNATKAMRIVRTESKRLIEISKLDSVQHANKNGVVIMKEWNSSRDERTRNSHKSLDSKKIPTDAEFSIGSDKGKAPTLFSRPENSINCRCFLTYSVEKIEKPQHAGLKDMPLEQWKKERLTK</sequence>
<evidence type="ECO:0000313" key="4">
    <source>
        <dbReference type="Proteomes" id="UP000077271"/>
    </source>
</evidence>
<name>A0A177KKL0_9BACI</name>
<protein>
    <recommendedName>
        <fullName evidence="2">Phage head morphogenesis domain-containing protein</fullName>
    </recommendedName>
</protein>
<dbReference type="OrthoDB" id="9151105at2"/>
<evidence type="ECO:0000313" key="3">
    <source>
        <dbReference type="EMBL" id="OAH53889.1"/>
    </source>
</evidence>
<organism evidence="3 4">
    <name type="scientific">Domibacillus aminovorans</name>
    <dbReference type="NCBI Taxonomy" id="29332"/>
    <lineage>
        <taxon>Bacteria</taxon>
        <taxon>Bacillati</taxon>
        <taxon>Bacillota</taxon>
        <taxon>Bacilli</taxon>
        <taxon>Bacillales</taxon>
        <taxon>Bacillaceae</taxon>
        <taxon>Domibacillus</taxon>
    </lineage>
</organism>